<dbReference type="AlphaFoldDB" id="A0A1I8AIF3"/>
<dbReference type="WBParaSite" id="L893_g6288.t2">
    <property type="protein sequence ID" value="L893_g6288.t2"/>
    <property type="gene ID" value="L893_g6288"/>
</dbReference>
<organism evidence="1 2">
    <name type="scientific">Steinernema glaseri</name>
    <dbReference type="NCBI Taxonomy" id="37863"/>
    <lineage>
        <taxon>Eukaryota</taxon>
        <taxon>Metazoa</taxon>
        <taxon>Ecdysozoa</taxon>
        <taxon>Nematoda</taxon>
        <taxon>Chromadorea</taxon>
        <taxon>Rhabditida</taxon>
        <taxon>Tylenchina</taxon>
        <taxon>Panagrolaimomorpha</taxon>
        <taxon>Strongyloidoidea</taxon>
        <taxon>Steinernematidae</taxon>
        <taxon>Steinernema</taxon>
    </lineage>
</organism>
<reference evidence="2" key="1">
    <citation type="submission" date="2016-11" db="UniProtKB">
        <authorList>
            <consortium name="WormBaseParasite"/>
        </authorList>
    </citation>
    <scope>IDENTIFICATION</scope>
</reference>
<keyword evidence="1" id="KW-1185">Reference proteome</keyword>
<proteinExistence type="predicted"/>
<dbReference type="Pfam" id="PF14555">
    <property type="entry name" value="UBA_4"/>
    <property type="match status" value="1"/>
</dbReference>
<sequence>MGSCDPSLAHFCAITRAEQPFAAIYLKENNGDLNKALRDFYAMERATYVSTAALKEAQFHFVPPVTPRFSTPYVDIPEALLKELHSSIGKMLKSSLPKPFDSFLTPRVRILIYYSAVTKETSLFRIARKFGISYQFVLPIVMEVANAINQVYSFAPLTKEDLRGNADRFMKRTGFPHVAATLARIQWDFVVVLNAEQRIIWCIKKTLENTINDLRPLLPDSAKFEDTPLSFRFITTEPMYPRCEVYTTYFAYPLYGRGTLSVRERAYNAVLQRVMTSEYKTIRDLQAIFHLDFRKFNNNIREKLLLSCVHLFNIIRSAAKCKPVFALKVPMFHPQSVVYVHNVQDCERNIVADFLLMKNSK</sequence>
<name>A0A1I8AIF3_9BILA</name>
<evidence type="ECO:0000313" key="2">
    <source>
        <dbReference type="WBParaSite" id="L893_g6288.t2"/>
    </source>
</evidence>
<dbReference type="Gene3D" id="1.10.8.10">
    <property type="entry name" value="DNA helicase RuvA subunit, C-terminal domain"/>
    <property type="match status" value="1"/>
</dbReference>
<evidence type="ECO:0000313" key="1">
    <source>
        <dbReference type="Proteomes" id="UP000095287"/>
    </source>
</evidence>
<protein>
    <submittedName>
        <fullName evidence="2">DDE Tnp4 domain-containing protein</fullName>
    </submittedName>
</protein>
<accession>A0A1I8AIF3</accession>
<dbReference type="Proteomes" id="UP000095287">
    <property type="component" value="Unplaced"/>
</dbReference>